<protein>
    <submittedName>
        <fullName evidence="1">Transposase</fullName>
    </submittedName>
</protein>
<accession>G7TK32</accession>
<evidence type="ECO:0000313" key="2">
    <source>
        <dbReference type="Proteomes" id="UP000008851"/>
    </source>
</evidence>
<gene>
    <name evidence="1" type="ORF">XOC_2859</name>
</gene>
<dbReference type="Proteomes" id="UP000008851">
    <property type="component" value="Chromosome"/>
</dbReference>
<sequence length="100" mass="10784">MAVRNFGGTSLFQQVRDDLVLYRWSPQQIAAKLKAMHPDDPSQRVSHETIYAAIYAHPRGGLKQRACGSASSAQADAQLAPYDRCQAHVGAGGAAYRPSA</sequence>
<proteinExistence type="predicted"/>
<organism evidence="1 2">
    <name type="scientific">Xanthomonas oryzae pv. oryzicola (strain BLS256)</name>
    <dbReference type="NCBI Taxonomy" id="383407"/>
    <lineage>
        <taxon>Bacteria</taxon>
        <taxon>Pseudomonadati</taxon>
        <taxon>Pseudomonadota</taxon>
        <taxon>Gammaproteobacteria</taxon>
        <taxon>Lysobacterales</taxon>
        <taxon>Lysobacteraceae</taxon>
        <taxon>Xanthomonas</taxon>
    </lineage>
</organism>
<evidence type="ECO:0000313" key="1">
    <source>
        <dbReference type="EMBL" id="AEQ96965.1"/>
    </source>
</evidence>
<dbReference type="eggNOG" id="COG2826">
    <property type="taxonomic scope" value="Bacteria"/>
</dbReference>
<dbReference type="EMBL" id="CP003057">
    <property type="protein sequence ID" value="AEQ96965.1"/>
    <property type="molecule type" value="Genomic_DNA"/>
</dbReference>
<dbReference type="KEGG" id="xor:XOC_2859"/>
<reference evidence="1 2" key="1">
    <citation type="journal article" date="2011" name="J. Bacteriol.">
        <title>Two new complete genome sequences offer insight into host and tissue specificity of plant pathogenic Xanthomonas spp.</title>
        <authorList>
            <person name="Bogdanove A.J."/>
            <person name="Koebnik R."/>
            <person name="Lu H."/>
            <person name="Furutani A."/>
            <person name="Angiuoli S.V."/>
            <person name="Patil P.B."/>
            <person name="Van Sluys M.A."/>
            <person name="Ryan R.P."/>
            <person name="Meyer D.F."/>
            <person name="Han S.W."/>
            <person name="Aparna G."/>
            <person name="Rajaram M."/>
            <person name="Delcher A.L."/>
            <person name="Phillippy A.M."/>
            <person name="Puiu D."/>
            <person name="Schatz M.C."/>
            <person name="Shumway M."/>
            <person name="Sommer D.D."/>
            <person name="Trapnell C."/>
            <person name="Benahmed F."/>
            <person name="Dimitrov G."/>
            <person name="Madupu R."/>
            <person name="Radune D."/>
            <person name="Sullivan S."/>
            <person name="Jha G."/>
            <person name="Ishihara H."/>
            <person name="Lee S.W."/>
            <person name="Pandey A."/>
            <person name="Sharma V."/>
            <person name="Sriariyanun M."/>
            <person name="Szurek B."/>
            <person name="Vera-Cruz C.M."/>
            <person name="Dorman K.S."/>
            <person name="Ronald P.C."/>
            <person name="Verdier V."/>
            <person name="Dow J.M."/>
            <person name="Sonti R.V."/>
            <person name="Tsuge S."/>
            <person name="Brendel V.P."/>
            <person name="Rabinowicz P.D."/>
            <person name="Leach J.E."/>
            <person name="White F.F."/>
            <person name="Salzberg S.L."/>
        </authorList>
    </citation>
    <scope>NUCLEOTIDE SEQUENCE [LARGE SCALE GENOMIC DNA]</scope>
    <source>
        <strain evidence="1 2">BLS256</strain>
    </source>
</reference>
<dbReference type="AlphaFoldDB" id="G7TK32"/>
<dbReference type="HOGENOM" id="CLU_2304947_0_0_6"/>
<name>G7TK32_XANOB</name>